<evidence type="ECO:0000256" key="5">
    <source>
        <dbReference type="SAM" id="Phobius"/>
    </source>
</evidence>
<reference evidence="7 8" key="1">
    <citation type="journal article" date="2019" name="Sci. Rep.">
        <title>A high-quality genome of Eragrostis curvula grass provides insights into Poaceae evolution and supports new strategies to enhance forage quality.</title>
        <authorList>
            <person name="Carballo J."/>
            <person name="Santos B.A.C.M."/>
            <person name="Zappacosta D."/>
            <person name="Garbus I."/>
            <person name="Selva J.P."/>
            <person name="Gallo C.A."/>
            <person name="Diaz A."/>
            <person name="Albertini E."/>
            <person name="Caccamo M."/>
            <person name="Echenique V."/>
        </authorList>
    </citation>
    <scope>NUCLEOTIDE SEQUENCE [LARGE SCALE GENOMIC DNA]</scope>
    <source>
        <strain evidence="8">cv. Victoria</strain>
        <tissue evidence="7">Leaf</tissue>
    </source>
</reference>
<dbReference type="InterPro" id="IPR007658">
    <property type="entry name" value="DUF594"/>
</dbReference>
<dbReference type="Proteomes" id="UP000324897">
    <property type="component" value="Chromosome 6"/>
</dbReference>
<protein>
    <recommendedName>
        <fullName evidence="6">BHLH domain-containing protein</fullName>
    </recommendedName>
</protein>
<organism evidence="7 8">
    <name type="scientific">Eragrostis curvula</name>
    <name type="common">weeping love grass</name>
    <dbReference type="NCBI Taxonomy" id="38414"/>
    <lineage>
        <taxon>Eukaryota</taxon>
        <taxon>Viridiplantae</taxon>
        <taxon>Streptophyta</taxon>
        <taxon>Embryophyta</taxon>
        <taxon>Tracheophyta</taxon>
        <taxon>Spermatophyta</taxon>
        <taxon>Magnoliopsida</taxon>
        <taxon>Liliopsida</taxon>
        <taxon>Poales</taxon>
        <taxon>Poaceae</taxon>
        <taxon>PACMAD clade</taxon>
        <taxon>Chloridoideae</taxon>
        <taxon>Eragrostideae</taxon>
        <taxon>Eragrostidinae</taxon>
        <taxon>Eragrostis</taxon>
    </lineage>
</organism>
<evidence type="ECO:0000313" key="8">
    <source>
        <dbReference type="Proteomes" id="UP000324897"/>
    </source>
</evidence>
<keyword evidence="5" id="KW-0472">Membrane</keyword>
<dbReference type="OrthoDB" id="1689146at2759"/>
<gene>
    <name evidence="7" type="ORF">EJB05_01316</name>
</gene>
<keyword evidence="5" id="KW-0812">Transmembrane</keyword>
<feature type="domain" description="BHLH" evidence="6">
    <location>
        <begin position="726"/>
        <end position="778"/>
    </location>
</feature>
<keyword evidence="3" id="KW-0804">Transcription</keyword>
<sequence>MTGTEEVVHVWREWGIQALVLLSFTLQLTLLILANFRRHVDSGVLRFFIWSAYMLADSTAIYVLGHMAVTGRSREHELTAFWAPFLLMHLGGQDNITAYAIEDNTLWLRHLQTLAVQVAAAAYVLYESSILGSRSLLRPATIIMFVVGVVKYGERVWALWRAGRTQAGGSNYSSVERIRRWSYLFDLQRLLVGHAEYYIASAHITLYIAHDVLLERGLPARDLPGPDLTLHEAYHVAEVQLSLMHDLFYTKTVVTRSWHGISIHIISVLASATALLLILLSGDHKDFHSTLDVAVTYIVLVGAIIMEIVSVVRVTFSSWVWWKANFSKNCCLRAVMSLRRLVRAADWRRKCSWSRSMGQHNMLSMCARSRASRSSKVARWMGVEDPWNILAYSWSVPITNFIRNQMVVQSTRIRRWEPVGIINVQGQEELRRWGLYEKLDWSVEESILVWHVATDLYLCWYKQKATTSLWEVDASWQANAAKAVEALSNYMLFLLAYSSAEDLASSLQRLRDALNTGSPPVKLEDTAGVIGRSDSAIPITAAQLGAKLVVEEAGSSSGKMLKLILELWMEMLLYVGDRCSAYSHAKQLGNGGELVTVAALLVKQFFWPVSSAPCLETTQLQLPFPVKHHQPKRAHPLLLLLLPGSPALQLHFGHMAPATKPCHAKPKQLLPLPGQIPKAFASERAETERPSPRAALQVLPPMAEEWPLELSLAALGAQGSSSSAGEGTSFRPAPRRRGRPSAKALFAELRALLPNIDPSQRLNQEDIVDAAVAQVKLLQDTAAVLEAYRGVRAPRRPEVAVAGATVCFSVRLPPAARGALRRVLEAFARRGVEVLAATLARHGGGVSGAGVAADAVVTVTAAAAPPEVLEMIRADIACIH</sequence>
<dbReference type="InterPro" id="IPR025315">
    <property type="entry name" value="DUF4220"/>
</dbReference>
<dbReference type="Gramene" id="TVU49968">
    <property type="protein sequence ID" value="TVU49968"/>
    <property type="gene ID" value="EJB05_01316"/>
</dbReference>
<feature type="transmembrane region" description="Helical" evidence="5">
    <location>
        <begin position="294"/>
        <end position="322"/>
    </location>
</feature>
<feature type="non-terminal residue" evidence="7">
    <location>
        <position position="1"/>
    </location>
</feature>
<dbReference type="Pfam" id="PF04578">
    <property type="entry name" value="DUF594"/>
    <property type="match status" value="1"/>
</dbReference>
<name>A0A5J9WP54_9POAL</name>
<dbReference type="PANTHER" id="PTHR31325">
    <property type="entry name" value="OS01G0798800 PROTEIN-RELATED"/>
    <property type="match status" value="1"/>
</dbReference>
<accession>A0A5J9WP54</accession>
<evidence type="ECO:0000256" key="2">
    <source>
        <dbReference type="ARBA" id="ARBA00023015"/>
    </source>
</evidence>
<comment type="similarity">
    <text evidence="1">Belongs to the bHLH protein family.</text>
</comment>
<feature type="region of interest" description="Disordered" evidence="4">
    <location>
        <begin position="717"/>
        <end position="739"/>
    </location>
</feature>
<dbReference type="Pfam" id="PF13968">
    <property type="entry name" value="DUF4220"/>
    <property type="match status" value="1"/>
</dbReference>
<evidence type="ECO:0000256" key="1">
    <source>
        <dbReference type="ARBA" id="ARBA00005510"/>
    </source>
</evidence>
<dbReference type="InterPro" id="IPR036638">
    <property type="entry name" value="HLH_DNA-bd_sf"/>
</dbReference>
<evidence type="ECO:0000313" key="7">
    <source>
        <dbReference type="EMBL" id="TVU49968.1"/>
    </source>
</evidence>
<feature type="compositionally biased region" description="Low complexity" evidence="4">
    <location>
        <begin position="717"/>
        <end position="727"/>
    </location>
</feature>
<dbReference type="EMBL" id="RWGY01000002">
    <property type="protein sequence ID" value="TVU49968.1"/>
    <property type="molecule type" value="Genomic_DNA"/>
</dbReference>
<dbReference type="PROSITE" id="PS50888">
    <property type="entry name" value="BHLH"/>
    <property type="match status" value="1"/>
</dbReference>
<feature type="transmembrane region" description="Helical" evidence="5">
    <location>
        <begin position="261"/>
        <end position="282"/>
    </location>
</feature>
<evidence type="ECO:0000259" key="6">
    <source>
        <dbReference type="PROSITE" id="PS50888"/>
    </source>
</evidence>
<keyword evidence="5" id="KW-1133">Transmembrane helix</keyword>
<feature type="transmembrane region" description="Helical" evidence="5">
    <location>
        <begin position="48"/>
        <end position="69"/>
    </location>
</feature>
<dbReference type="AlphaFoldDB" id="A0A5J9WP54"/>
<keyword evidence="2" id="KW-0805">Transcription regulation</keyword>
<evidence type="ECO:0000256" key="3">
    <source>
        <dbReference type="ARBA" id="ARBA00023163"/>
    </source>
</evidence>
<keyword evidence="8" id="KW-1185">Reference proteome</keyword>
<dbReference type="CDD" id="cd00083">
    <property type="entry name" value="bHLH_SF"/>
    <property type="match status" value="1"/>
</dbReference>
<dbReference type="SUPFAM" id="SSF47459">
    <property type="entry name" value="HLH, helix-loop-helix DNA-binding domain"/>
    <property type="match status" value="1"/>
</dbReference>
<dbReference type="InterPro" id="IPR011598">
    <property type="entry name" value="bHLH_dom"/>
</dbReference>
<dbReference type="GO" id="GO:0046983">
    <property type="term" value="F:protein dimerization activity"/>
    <property type="evidence" value="ECO:0007669"/>
    <property type="project" value="InterPro"/>
</dbReference>
<proteinExistence type="inferred from homology"/>
<comment type="caution">
    <text evidence="7">The sequence shown here is derived from an EMBL/GenBank/DDBJ whole genome shotgun (WGS) entry which is preliminary data.</text>
</comment>
<evidence type="ECO:0000256" key="4">
    <source>
        <dbReference type="SAM" id="MobiDB-lite"/>
    </source>
</evidence>
<feature type="transmembrane region" description="Helical" evidence="5">
    <location>
        <begin position="14"/>
        <end position="36"/>
    </location>
</feature>